<proteinExistence type="predicted"/>
<feature type="transmembrane region" description="Helical" evidence="1">
    <location>
        <begin position="258"/>
        <end position="279"/>
    </location>
</feature>
<feature type="transmembrane region" description="Helical" evidence="1">
    <location>
        <begin position="226"/>
        <end position="246"/>
    </location>
</feature>
<dbReference type="AlphaFoldDB" id="A0A7R9GXD1"/>
<keyword evidence="1" id="KW-0812">Transmembrane</keyword>
<feature type="transmembrane region" description="Helical" evidence="1">
    <location>
        <begin position="60"/>
        <end position="80"/>
    </location>
</feature>
<evidence type="ECO:0000256" key="1">
    <source>
        <dbReference type="SAM" id="Phobius"/>
    </source>
</evidence>
<evidence type="ECO:0000313" key="2">
    <source>
        <dbReference type="EMBL" id="CAD7399773.1"/>
    </source>
</evidence>
<keyword evidence="1" id="KW-0472">Membrane</keyword>
<keyword evidence="1" id="KW-1133">Transmembrane helix</keyword>
<gene>
    <name evidence="2" type="ORF">TCEB3V08_LOCUS5183</name>
</gene>
<accession>A0A7R9GXD1</accession>
<sequence>MSLRELSTLVECVAGCCCCVFGAVMVAIGLVAVCVMSTVYGKPSEYEKSQLTGKQIGMALMGLGFVTLLSVGLYGIIKYFNRRMRRKQIRIHFQEQLRTCPVASAIYGFHDLSVLVGAEGYFGRLCSRATPFTLPPTIPQNSGSNLQRRVRVWGLTSFNRFDETSSLLRRGGEEGGLSGTFCRDKCAFVFSGTCNHKTQLIVNSLSVLICNLHRLVMDGAQCPRKCIIIGAVMVIVGLTSLGISSYEPNFPENGMRKFAISALIAGSSILLILAIMSFLRNKWKLEARNRTIHEYIQSGYKPDLLVIDSPFYCKSHALEHSTTEVGI</sequence>
<protein>
    <submittedName>
        <fullName evidence="2">Uncharacterized protein</fullName>
    </submittedName>
</protein>
<reference evidence="2" key="1">
    <citation type="submission" date="2020-11" db="EMBL/GenBank/DDBJ databases">
        <authorList>
            <person name="Tran Van P."/>
        </authorList>
    </citation>
    <scope>NUCLEOTIDE SEQUENCE</scope>
</reference>
<name>A0A7R9GXD1_TIMCR</name>
<dbReference type="EMBL" id="OC317925">
    <property type="protein sequence ID" value="CAD7399773.1"/>
    <property type="molecule type" value="Genomic_DNA"/>
</dbReference>
<organism evidence="2">
    <name type="scientific">Timema cristinae</name>
    <name type="common">Walking stick</name>
    <dbReference type="NCBI Taxonomy" id="61476"/>
    <lineage>
        <taxon>Eukaryota</taxon>
        <taxon>Metazoa</taxon>
        <taxon>Ecdysozoa</taxon>
        <taxon>Arthropoda</taxon>
        <taxon>Hexapoda</taxon>
        <taxon>Insecta</taxon>
        <taxon>Pterygota</taxon>
        <taxon>Neoptera</taxon>
        <taxon>Polyneoptera</taxon>
        <taxon>Phasmatodea</taxon>
        <taxon>Timematodea</taxon>
        <taxon>Timematoidea</taxon>
        <taxon>Timematidae</taxon>
        <taxon>Timema</taxon>
    </lineage>
</organism>
<feature type="transmembrane region" description="Helical" evidence="1">
    <location>
        <begin position="12"/>
        <end position="40"/>
    </location>
</feature>